<evidence type="ECO:0000313" key="4">
    <source>
        <dbReference type="Proteomes" id="UP000255213"/>
    </source>
</evidence>
<dbReference type="OrthoDB" id="2046634at2"/>
<dbReference type="Proteomes" id="UP000255213">
    <property type="component" value="Unassembled WGS sequence"/>
</dbReference>
<dbReference type="EMBL" id="MSJL01000036">
    <property type="protein sequence ID" value="OLF49352.1"/>
    <property type="molecule type" value="Genomic_DNA"/>
</dbReference>
<protein>
    <submittedName>
        <fullName evidence="1">Uncharacterized protein</fullName>
    </submittedName>
</protein>
<gene>
    <name evidence="1" type="ORF">BU200_07725</name>
    <name evidence="2" type="ORF">NCTC12957_01090</name>
</gene>
<evidence type="ECO:0000313" key="1">
    <source>
        <dbReference type="EMBL" id="OLF49352.1"/>
    </source>
</evidence>
<evidence type="ECO:0000313" key="3">
    <source>
        <dbReference type="Proteomes" id="UP000186437"/>
    </source>
</evidence>
<sequence length="144" mass="16776">MSLTDISWEEFDTYNKVEVQVPIGFDFRVHNGKYYTFGEFGIASVRKIFEIAEEDYTAFLYGERTARDINFKAQNGHWPLTEEEKRQKDKEFIIDTPTALIADPTSISLFSKEELAILVPMAEQQWIDWKGKLPNDYVSPLKVK</sequence>
<reference evidence="1" key="1">
    <citation type="submission" date="2016-12" db="EMBL/GenBank/DDBJ databases">
        <authorList>
            <person name="Song W.-J."/>
            <person name="Kurnit D.M."/>
        </authorList>
    </citation>
    <scope>NUCLEOTIDE SEQUENCE [LARGE SCALE GENOMIC DNA]</scope>
    <source>
        <strain evidence="1">ATCC 51725</strain>
    </source>
</reference>
<dbReference type="AlphaFoldDB" id="A0A1Q8EC63"/>
<keyword evidence="3" id="KW-1185">Reference proteome</keyword>
<organism evidence="1 3">
    <name type="scientific">Streptococcus acidominimus</name>
    <dbReference type="NCBI Taxonomy" id="1326"/>
    <lineage>
        <taxon>Bacteria</taxon>
        <taxon>Bacillati</taxon>
        <taxon>Bacillota</taxon>
        <taxon>Bacilli</taxon>
        <taxon>Lactobacillales</taxon>
        <taxon>Streptococcaceae</taxon>
        <taxon>Streptococcus</taxon>
    </lineage>
</organism>
<name>A0A1Q8EC63_STRAI</name>
<dbReference type="Proteomes" id="UP000186437">
    <property type="component" value="Unassembled WGS sequence"/>
</dbReference>
<dbReference type="RefSeq" id="WP_075099613.1">
    <property type="nucleotide sequence ID" value="NZ_MSJL01000036.1"/>
</dbReference>
<evidence type="ECO:0000313" key="2">
    <source>
        <dbReference type="EMBL" id="SUN07270.1"/>
    </source>
</evidence>
<dbReference type="EMBL" id="UHEN01000001">
    <property type="protein sequence ID" value="SUN07270.1"/>
    <property type="molecule type" value="Genomic_DNA"/>
</dbReference>
<reference evidence="2 4" key="3">
    <citation type="submission" date="2018-06" db="EMBL/GenBank/DDBJ databases">
        <authorList>
            <consortium name="Pathogen Informatics"/>
            <person name="Doyle S."/>
        </authorList>
    </citation>
    <scope>NUCLEOTIDE SEQUENCE [LARGE SCALE GENOMIC DNA]</scope>
    <source>
        <strain evidence="2 4">NCTC12957</strain>
    </source>
</reference>
<reference evidence="3" key="2">
    <citation type="submission" date="2016-12" db="EMBL/GenBank/DDBJ databases">
        <authorList>
            <person name="Gulvik C.A."/>
        </authorList>
    </citation>
    <scope>NUCLEOTIDE SEQUENCE [LARGE SCALE GENOMIC DNA]</scope>
    <source>
        <strain evidence="3">ATCC 51725</strain>
    </source>
</reference>
<proteinExistence type="predicted"/>
<accession>A0A1Q8EC63</accession>